<dbReference type="Pfam" id="PF03551">
    <property type="entry name" value="PadR"/>
    <property type="match status" value="1"/>
</dbReference>
<protein>
    <submittedName>
        <fullName evidence="2">Transcriptional regulator, PadR family</fullName>
    </submittedName>
</protein>
<dbReference type="Proteomes" id="UP000510821">
    <property type="component" value="Chromosome"/>
</dbReference>
<dbReference type="InterPro" id="IPR036388">
    <property type="entry name" value="WH-like_DNA-bd_sf"/>
</dbReference>
<reference evidence="3" key="1">
    <citation type="submission" date="2020-07" db="EMBL/GenBank/DDBJ databases">
        <title>Metabolic diversity and evolutionary history of the archaeal phylum ###Micrarchaeota### uncovered from a freshwater lake metagenome.</title>
        <authorList>
            <person name="Kadnikov V.V."/>
            <person name="Savvichev A.S."/>
            <person name="Mardanov A.V."/>
            <person name="Beletsky A.V."/>
            <person name="Chupakov A.V."/>
            <person name="Kokryatskaya N.M."/>
            <person name="Pimenov N.V."/>
            <person name="Ravin N.V."/>
        </authorList>
    </citation>
    <scope>NUCLEOTIDE SEQUENCE [LARGE SCALE GENOMIC DNA]</scope>
</reference>
<evidence type="ECO:0000259" key="1">
    <source>
        <dbReference type="Pfam" id="PF03551"/>
    </source>
</evidence>
<proteinExistence type="predicted"/>
<evidence type="ECO:0000313" key="3">
    <source>
        <dbReference type="Proteomes" id="UP000510821"/>
    </source>
</evidence>
<sequence length="157" mass="18230">MKIFAKDLLKLFVLCEAEKPVSGKMITERIAELTSAKWKPSPGAIYPLLRKMEMDGLVKSELSAGEGRREITYLITARGMKHLAEGRERMMQKGDMSTVFLPLVIKIIYNFDDIEIKGLIEEFEKFNRLREKFLKLPEKKRKEAFLKICSLFEKLVE</sequence>
<dbReference type="InterPro" id="IPR036390">
    <property type="entry name" value="WH_DNA-bd_sf"/>
</dbReference>
<feature type="domain" description="Transcription regulator PadR N-terminal" evidence="1">
    <location>
        <begin position="17"/>
        <end position="85"/>
    </location>
</feature>
<evidence type="ECO:0000313" key="2">
    <source>
        <dbReference type="EMBL" id="QLJ52714.1"/>
    </source>
</evidence>
<dbReference type="InterPro" id="IPR005149">
    <property type="entry name" value="Tscrpt_reg_PadR_N"/>
</dbReference>
<name>A0A7D5XHX5_FERL1</name>
<dbReference type="KEGG" id="flt:Sv326_0539"/>
<dbReference type="SUPFAM" id="SSF46785">
    <property type="entry name" value="Winged helix' DNA-binding domain"/>
    <property type="match status" value="1"/>
</dbReference>
<dbReference type="EMBL" id="CP058998">
    <property type="protein sequence ID" value="QLJ52714.1"/>
    <property type="molecule type" value="Genomic_DNA"/>
</dbReference>
<gene>
    <name evidence="2" type="ORF">Sv326_0539</name>
</gene>
<dbReference type="PANTHER" id="PTHR43252:SF5">
    <property type="entry name" value="TRANSCRIPTIONAL REGULATOR, PADR-LIKE FAMILY"/>
    <property type="match status" value="1"/>
</dbReference>
<accession>A0A7D5XHX5</accession>
<dbReference type="Gene3D" id="1.10.10.10">
    <property type="entry name" value="Winged helix-like DNA-binding domain superfamily/Winged helix DNA-binding domain"/>
    <property type="match status" value="1"/>
</dbReference>
<dbReference type="AlphaFoldDB" id="A0A7D5XHX5"/>
<organism evidence="2 3">
    <name type="scientific">Fermentimicrarchaeum limneticum</name>
    <dbReference type="NCBI Taxonomy" id="2795018"/>
    <lineage>
        <taxon>Archaea</taxon>
        <taxon>Candidatus Micrarchaeota</taxon>
        <taxon>Candidatus Fermentimicrarchaeales</taxon>
        <taxon>Candidatus Fermentimicrarchaeaceae</taxon>
        <taxon>Candidatus Fermentimicrarchaeum</taxon>
    </lineage>
</organism>
<dbReference type="PANTHER" id="PTHR43252">
    <property type="entry name" value="TRANSCRIPTIONAL REGULATOR YQJI"/>
    <property type="match status" value="1"/>
</dbReference>